<protein>
    <submittedName>
        <fullName evidence="2">Uncharacterized protein</fullName>
    </submittedName>
</protein>
<proteinExistence type="predicted"/>
<sequence length="165" mass="18105">MTDSTTPLTPLLNLTTRLPIFQGVFEAHVMFSKSSISYDTVTIQTLHKLEDGQYEALKDAAIALNILATVQQGHFQQGRFEEEGDPRSLNDVFDAVVTFKVPRGQVDDMLKRARNLVGIQSYLILDDLNDEPVEEDSSAPSAEVTPPTDPTPSTELAPLSACEKA</sequence>
<organism evidence="2 3">
    <name type="scientific">Ustilago trichophora</name>
    <dbReference type="NCBI Taxonomy" id="86804"/>
    <lineage>
        <taxon>Eukaryota</taxon>
        <taxon>Fungi</taxon>
        <taxon>Dikarya</taxon>
        <taxon>Basidiomycota</taxon>
        <taxon>Ustilaginomycotina</taxon>
        <taxon>Ustilaginomycetes</taxon>
        <taxon>Ustilaginales</taxon>
        <taxon>Ustilaginaceae</taxon>
        <taxon>Ustilago</taxon>
    </lineage>
</organism>
<feature type="region of interest" description="Disordered" evidence="1">
    <location>
        <begin position="130"/>
        <end position="165"/>
    </location>
</feature>
<dbReference type="AlphaFoldDB" id="A0A5C3EJQ4"/>
<reference evidence="2 3" key="1">
    <citation type="submission" date="2018-03" db="EMBL/GenBank/DDBJ databases">
        <authorList>
            <person name="Guldener U."/>
        </authorList>
    </citation>
    <scope>NUCLEOTIDE SEQUENCE [LARGE SCALE GENOMIC DNA]</scope>
    <source>
        <strain evidence="2 3">NBRC100155</strain>
    </source>
</reference>
<gene>
    <name evidence="2" type="ORF">UTRI_05319</name>
</gene>
<accession>A0A5C3EJQ4</accession>
<evidence type="ECO:0000256" key="1">
    <source>
        <dbReference type="SAM" id="MobiDB-lite"/>
    </source>
</evidence>
<name>A0A5C3EJQ4_9BASI</name>
<dbReference type="EMBL" id="OOIN01000034">
    <property type="protein sequence ID" value="SPO30702.1"/>
    <property type="molecule type" value="Genomic_DNA"/>
</dbReference>
<keyword evidence="3" id="KW-1185">Reference proteome</keyword>
<dbReference type="Proteomes" id="UP000324022">
    <property type="component" value="Unassembled WGS sequence"/>
</dbReference>
<evidence type="ECO:0000313" key="2">
    <source>
        <dbReference type="EMBL" id="SPO30702.1"/>
    </source>
</evidence>
<evidence type="ECO:0000313" key="3">
    <source>
        <dbReference type="Proteomes" id="UP000324022"/>
    </source>
</evidence>